<sequence length="598" mass="64704">MARTKEMFKPYDEARVPDIMPFPSLARVATSKGEEAAVPALNEHQRSWILDVGIRHLDLASLSGGKAAGAVYDRVKNDAFEAKAFKHQVQPGDKAEEASLGALIAAWKLKYKKDTLETAADDGDGSDGEVDDGGREGLLRGYSKAGWRFAIQKVISNKRSADIRKRKEVGAVAAGPRTIKTPAAEAPALSKLLGIAAYTGRDKFRDDRHDAIYELAQTLPGENAGGKFRKAEGILWKAEDQASWEEAVTAEKDVDWAERQRLIPKSFKHMVETLHDSRKFRPFVATMMMAWLDEDGNLKCEWAEGVPDDICVGQRFKALNTQLVSTMADAMHAWSAKPLKEYLASRAGPKETPHPVFPVTADEADELAPKALLSMVTRFLEESYGAAFGAGEMPWPAIASKPDEYYDTAHFPQGFASTGIAALSKGDLYSLANTLARVAGAGTEGFFRKTASPFSRPSSPPPPQSPPPSRPSSPPPPPQSPPPRSRPSSPPPPQSPPPSRPSSPPPPGSPPPPPPLPQSRSPSPPPAKKTRGKRKAAEQLVPEDAEPSGRPARKRRTPAEAQAEREEEAAAAKTGRRRTSDRISSAGNNKGKAKTARR</sequence>
<evidence type="ECO:0000256" key="1">
    <source>
        <dbReference type="ARBA" id="ARBA00022581"/>
    </source>
</evidence>
<dbReference type="Proteomes" id="UP001222325">
    <property type="component" value="Unassembled WGS sequence"/>
</dbReference>
<evidence type="ECO:0000313" key="3">
    <source>
        <dbReference type="EMBL" id="KAJ7076148.1"/>
    </source>
</evidence>
<organism evidence="3 4">
    <name type="scientific">Mycena belliarum</name>
    <dbReference type="NCBI Taxonomy" id="1033014"/>
    <lineage>
        <taxon>Eukaryota</taxon>
        <taxon>Fungi</taxon>
        <taxon>Dikarya</taxon>
        <taxon>Basidiomycota</taxon>
        <taxon>Agaricomycotina</taxon>
        <taxon>Agaricomycetes</taxon>
        <taxon>Agaricomycetidae</taxon>
        <taxon>Agaricales</taxon>
        <taxon>Marasmiineae</taxon>
        <taxon>Mycenaceae</taxon>
        <taxon>Mycena</taxon>
    </lineage>
</organism>
<name>A0AAD6TS96_9AGAR</name>
<dbReference type="PANTHER" id="PTHR13037:SF24">
    <property type="entry name" value="POLYCOMB PROTEIN PCL-RELATED"/>
    <property type="match status" value="1"/>
</dbReference>
<proteinExistence type="predicted"/>
<gene>
    <name evidence="3" type="ORF">B0H15DRAFT_955824</name>
</gene>
<dbReference type="PANTHER" id="PTHR13037">
    <property type="entry name" value="FORMIN"/>
    <property type="match status" value="1"/>
</dbReference>
<comment type="caution">
    <text evidence="3">The sequence shown here is derived from an EMBL/GenBank/DDBJ whole genome shotgun (WGS) entry which is preliminary data.</text>
</comment>
<accession>A0AAD6TS96</accession>
<dbReference type="AlphaFoldDB" id="A0AAD6TS96"/>
<keyword evidence="1" id="KW-0945">Host-virus interaction</keyword>
<feature type="compositionally biased region" description="Pro residues" evidence="2">
    <location>
        <begin position="458"/>
        <end position="527"/>
    </location>
</feature>
<evidence type="ECO:0000256" key="2">
    <source>
        <dbReference type="SAM" id="MobiDB-lite"/>
    </source>
</evidence>
<keyword evidence="4" id="KW-1185">Reference proteome</keyword>
<dbReference type="EMBL" id="JARJCN010000084">
    <property type="protein sequence ID" value="KAJ7076148.1"/>
    <property type="molecule type" value="Genomic_DNA"/>
</dbReference>
<reference evidence="3" key="1">
    <citation type="submission" date="2023-03" db="EMBL/GenBank/DDBJ databases">
        <title>Massive genome expansion in bonnet fungi (Mycena s.s.) driven by repeated elements and novel gene families across ecological guilds.</title>
        <authorList>
            <consortium name="Lawrence Berkeley National Laboratory"/>
            <person name="Harder C.B."/>
            <person name="Miyauchi S."/>
            <person name="Viragh M."/>
            <person name="Kuo A."/>
            <person name="Thoen E."/>
            <person name="Andreopoulos B."/>
            <person name="Lu D."/>
            <person name="Skrede I."/>
            <person name="Drula E."/>
            <person name="Henrissat B."/>
            <person name="Morin E."/>
            <person name="Kohler A."/>
            <person name="Barry K."/>
            <person name="LaButti K."/>
            <person name="Morin E."/>
            <person name="Salamov A."/>
            <person name="Lipzen A."/>
            <person name="Mereny Z."/>
            <person name="Hegedus B."/>
            <person name="Baldrian P."/>
            <person name="Stursova M."/>
            <person name="Weitz H."/>
            <person name="Taylor A."/>
            <person name="Grigoriev I.V."/>
            <person name="Nagy L.G."/>
            <person name="Martin F."/>
            <person name="Kauserud H."/>
        </authorList>
    </citation>
    <scope>NUCLEOTIDE SEQUENCE</scope>
    <source>
        <strain evidence="3">CBHHK173m</strain>
    </source>
</reference>
<evidence type="ECO:0000313" key="4">
    <source>
        <dbReference type="Proteomes" id="UP001222325"/>
    </source>
</evidence>
<protein>
    <submittedName>
        <fullName evidence="3">Uncharacterized protein</fullName>
    </submittedName>
</protein>
<feature type="region of interest" description="Disordered" evidence="2">
    <location>
        <begin position="448"/>
        <end position="598"/>
    </location>
</feature>